<evidence type="ECO:0000313" key="6">
    <source>
        <dbReference type="Proteomes" id="UP000494165"/>
    </source>
</evidence>
<comment type="caution">
    <text evidence="5">The sequence shown here is derived from an EMBL/GenBank/DDBJ whole genome shotgun (WGS) entry which is preliminary data.</text>
</comment>
<dbReference type="OrthoDB" id="27073at2759"/>
<dbReference type="Gene3D" id="3.30.230.130">
    <property type="entry name" value="Cullin, Chain C, Domain 2"/>
    <property type="match status" value="1"/>
</dbReference>
<dbReference type="InterPro" id="IPR016158">
    <property type="entry name" value="Cullin_homology"/>
</dbReference>
<dbReference type="InterPro" id="IPR016159">
    <property type="entry name" value="Cullin_repeat-like_dom_sf"/>
</dbReference>
<dbReference type="InterPro" id="IPR059120">
    <property type="entry name" value="Cullin-like_AB"/>
</dbReference>
<dbReference type="InterPro" id="IPR036317">
    <property type="entry name" value="Cullin_homology_sf"/>
</dbReference>
<dbReference type="InterPro" id="IPR045093">
    <property type="entry name" value="Cullin"/>
</dbReference>
<dbReference type="Proteomes" id="UP000494165">
    <property type="component" value="Unassembled WGS sequence"/>
</dbReference>
<comment type="similarity">
    <text evidence="1 2 3">Belongs to the cullin family.</text>
</comment>
<gene>
    <name evidence="5" type="ORF">CLODIP_2_CD02482</name>
</gene>
<dbReference type="Gene3D" id="1.20.1310.10">
    <property type="entry name" value="Cullin Repeats"/>
    <property type="match status" value="3"/>
</dbReference>
<accession>A0A8S1DJP0</accession>
<evidence type="ECO:0000256" key="2">
    <source>
        <dbReference type="PROSITE-ProRule" id="PRU00330"/>
    </source>
</evidence>
<proteinExistence type="inferred from homology"/>
<dbReference type="SMART" id="SM00182">
    <property type="entry name" value="CULLIN"/>
    <property type="match status" value="1"/>
</dbReference>
<dbReference type="GO" id="GO:0031625">
    <property type="term" value="F:ubiquitin protein ligase binding"/>
    <property type="evidence" value="ECO:0007669"/>
    <property type="project" value="InterPro"/>
</dbReference>
<dbReference type="SUPFAM" id="SSF74788">
    <property type="entry name" value="Cullin repeat-like"/>
    <property type="match status" value="1"/>
</dbReference>
<evidence type="ECO:0000256" key="3">
    <source>
        <dbReference type="RuleBase" id="RU003829"/>
    </source>
</evidence>
<feature type="domain" description="Cullin family profile" evidence="4">
    <location>
        <begin position="421"/>
        <end position="647"/>
    </location>
</feature>
<organism evidence="5 6">
    <name type="scientific">Cloeon dipterum</name>
    <dbReference type="NCBI Taxonomy" id="197152"/>
    <lineage>
        <taxon>Eukaryota</taxon>
        <taxon>Metazoa</taxon>
        <taxon>Ecdysozoa</taxon>
        <taxon>Arthropoda</taxon>
        <taxon>Hexapoda</taxon>
        <taxon>Insecta</taxon>
        <taxon>Pterygota</taxon>
        <taxon>Palaeoptera</taxon>
        <taxon>Ephemeroptera</taxon>
        <taxon>Pisciforma</taxon>
        <taxon>Baetidae</taxon>
        <taxon>Cloeon</taxon>
    </lineage>
</organism>
<dbReference type="PANTHER" id="PTHR11932">
    <property type="entry name" value="CULLIN"/>
    <property type="match status" value="1"/>
</dbReference>
<dbReference type="EMBL" id="CADEPI010000217">
    <property type="protein sequence ID" value="CAB3380822.1"/>
    <property type="molecule type" value="Genomic_DNA"/>
</dbReference>
<reference evidence="5 6" key="1">
    <citation type="submission" date="2020-04" db="EMBL/GenBank/DDBJ databases">
        <authorList>
            <person name="Alioto T."/>
            <person name="Alioto T."/>
            <person name="Gomez Garrido J."/>
        </authorList>
    </citation>
    <scope>NUCLEOTIDE SEQUENCE [LARGE SCALE GENOMIC DNA]</scope>
</reference>
<dbReference type="InterPro" id="IPR001373">
    <property type="entry name" value="Cullin_N"/>
</dbReference>
<dbReference type="Pfam" id="PF00888">
    <property type="entry name" value="Cullin"/>
    <property type="match status" value="1"/>
</dbReference>
<name>A0A8S1DJP0_9INSE</name>
<dbReference type="GO" id="GO:0006511">
    <property type="term" value="P:ubiquitin-dependent protein catabolic process"/>
    <property type="evidence" value="ECO:0007669"/>
    <property type="project" value="InterPro"/>
</dbReference>
<dbReference type="InterPro" id="IPR036388">
    <property type="entry name" value="WH-like_DNA-bd_sf"/>
</dbReference>
<dbReference type="InterPro" id="IPR036390">
    <property type="entry name" value="WH_DNA-bd_sf"/>
</dbReference>
<sequence>MALLGAASSISLHRPFEASGKGEFFELLSITQSLKKIYKMENTTNQSNFEDIWALIEPDVLTILLSKKSVASNRLKHSMNSTIRKILRKCDQEFIEFIYEKAVDVLLDHVRNIMTSFCGMENDCCLFVSNFNKQWALFKKTCNKLAQLHKPTEGLFFKWGCYWSMGIHNIGLIAWHDAMTKEDFQEYLMSALMDLVHKIRRGEQNKEILNDMTQALENLSVIYSTEFLNEPGDITYEDLLLEELFEPVMQTYDEIEDIYSEINELDDALRIMENIVKLCRMDKVWIEAVFAEDVANSFSSDILEAYFEPLKPTILRNLDRLFEEDRHEALSSLYFIFKYINDGVDMEKLTSKFDSIVQSETNEIASKSAGTDVVEALAKLYSKMCNMIKTIFRGDITFLDMLKKTVAPILNQKTGPNSPCTSPEILAKLLDNLMRKEDLAESEIMEELDRIGPAYQILLEKDFFERFHILLTAKRLRQKIHRSLKLEEGLLQRLPEWEMGDLTLRCNIKAMIEDVQISNKVLERFNTMKNGFGYVFTAQVMKSQAWPIHSTDNTKIELSGELKVALDKYESIHNHFYNDRKLIWNYLHSTGEIQINYSNKPYLLSMNTYQMAIMLLFEKNNHLGFTDIKETLTIPEETLVDQLACLVESKLLFAHPMVFNDTCQLSLNFEYSDAKTRVQIPSIPAHREEYFIVKAAIVRFTKRNSPICQDKLLSGVRKMLEDKFELEIPVFEQATAELVDWKYLKNDLDDTKMYIYYVP</sequence>
<dbReference type="Pfam" id="PF26557">
    <property type="entry name" value="Cullin_AB"/>
    <property type="match status" value="1"/>
</dbReference>
<dbReference type="AlphaFoldDB" id="A0A8S1DJP0"/>
<dbReference type="SUPFAM" id="SSF75632">
    <property type="entry name" value="Cullin homology domain"/>
    <property type="match status" value="1"/>
</dbReference>
<dbReference type="SUPFAM" id="SSF46785">
    <property type="entry name" value="Winged helix' DNA-binding domain"/>
    <property type="match status" value="1"/>
</dbReference>
<dbReference type="PROSITE" id="PS50069">
    <property type="entry name" value="CULLIN_2"/>
    <property type="match status" value="1"/>
</dbReference>
<keyword evidence="6" id="KW-1185">Reference proteome</keyword>
<evidence type="ECO:0000259" key="4">
    <source>
        <dbReference type="PROSITE" id="PS50069"/>
    </source>
</evidence>
<evidence type="ECO:0000313" key="5">
    <source>
        <dbReference type="EMBL" id="CAB3380822.1"/>
    </source>
</evidence>
<protein>
    <recommendedName>
        <fullName evidence="4">Cullin family profile domain-containing protein</fullName>
    </recommendedName>
</protein>
<dbReference type="Gene3D" id="1.10.10.10">
    <property type="entry name" value="Winged helix-like DNA-binding domain superfamily/Winged helix DNA-binding domain"/>
    <property type="match status" value="1"/>
</dbReference>
<evidence type="ECO:0000256" key="1">
    <source>
        <dbReference type="ARBA" id="ARBA00006019"/>
    </source>
</evidence>